<dbReference type="Pfam" id="PF01048">
    <property type="entry name" value="PNP_UDP_1"/>
    <property type="match status" value="1"/>
</dbReference>
<dbReference type="GO" id="GO:0009116">
    <property type="term" value="P:nucleoside metabolic process"/>
    <property type="evidence" value="ECO:0007669"/>
    <property type="project" value="InterPro"/>
</dbReference>
<dbReference type="NCBIfam" id="NF006054">
    <property type="entry name" value="PRK08202.1"/>
    <property type="match status" value="1"/>
</dbReference>
<accession>A0A7U3ZPB6</accession>
<comment type="subunit">
    <text evidence="3">Homotrimer.</text>
</comment>
<feature type="domain" description="Nucleoside phosphorylase" evidence="7">
    <location>
        <begin position="25"/>
        <end position="270"/>
    </location>
</feature>
<dbReference type="EMBL" id="CP002859">
    <property type="protein sequence ID" value="AEI50887.1"/>
    <property type="molecule type" value="Genomic_DNA"/>
</dbReference>
<reference evidence="8 9" key="2">
    <citation type="journal article" date="2012" name="Stand. Genomic Sci.">
        <title>Complete genome sequence of the aquatic bacterium Runella slithyformis type strain (LSU 4(T)).</title>
        <authorList>
            <person name="Copeland A."/>
            <person name="Zhang X."/>
            <person name="Misra M."/>
            <person name="Lapidus A."/>
            <person name="Nolan M."/>
            <person name="Lucas S."/>
            <person name="Deshpande S."/>
            <person name="Cheng J.F."/>
            <person name="Tapia R."/>
            <person name="Goodwin L.A."/>
            <person name="Pitluck S."/>
            <person name="Liolios K."/>
            <person name="Pagani I."/>
            <person name="Ivanova N."/>
            <person name="Mikhailova N."/>
            <person name="Pati A."/>
            <person name="Chen A."/>
            <person name="Palaniappan K."/>
            <person name="Land M."/>
            <person name="Hauser L."/>
            <person name="Pan C."/>
            <person name="Jeffries C.D."/>
            <person name="Detter J.C."/>
            <person name="Brambilla E.M."/>
            <person name="Rohde M."/>
            <person name="Djao O.D."/>
            <person name="Goker M."/>
            <person name="Sikorski J."/>
            <person name="Tindall B.J."/>
            <person name="Woyke T."/>
            <person name="Bristow J."/>
            <person name="Eisen J.A."/>
            <person name="Markowitz V."/>
            <person name="Hugenholtz P."/>
            <person name="Kyrpides N.C."/>
            <person name="Klenk H.P."/>
            <person name="Mavromatis K."/>
        </authorList>
    </citation>
    <scope>NUCLEOTIDE SEQUENCE [LARGE SCALE GENOMIC DNA]</scope>
    <source>
        <strain evidence="9">ATCC 29530 / DSM 19594 / LMG 11500 / NCIMB 11436 / LSU 4</strain>
    </source>
</reference>
<dbReference type="NCBIfam" id="TIGR01700">
    <property type="entry name" value="PNPH"/>
    <property type="match status" value="1"/>
</dbReference>
<dbReference type="PIRSF" id="PIRSF000477">
    <property type="entry name" value="PurNPase"/>
    <property type="match status" value="1"/>
</dbReference>
<dbReference type="AlphaFoldDB" id="A0A7U3ZPB6"/>
<evidence type="ECO:0000256" key="5">
    <source>
        <dbReference type="ARBA" id="ARBA00022679"/>
    </source>
</evidence>
<dbReference type="InterPro" id="IPR011268">
    <property type="entry name" value="Purine_phosphorylase"/>
</dbReference>
<evidence type="ECO:0000313" key="9">
    <source>
        <dbReference type="Proteomes" id="UP000000493"/>
    </source>
</evidence>
<comment type="pathway">
    <text evidence="1 6">Purine metabolism; purine nucleoside salvage.</text>
</comment>
<dbReference type="PANTHER" id="PTHR11904:SF9">
    <property type="entry name" value="PURINE NUCLEOSIDE PHOSPHORYLASE-RELATED"/>
    <property type="match status" value="1"/>
</dbReference>
<dbReference type="SUPFAM" id="SSF53167">
    <property type="entry name" value="Purine and uridine phosphorylases"/>
    <property type="match status" value="1"/>
</dbReference>
<evidence type="ECO:0000256" key="3">
    <source>
        <dbReference type="ARBA" id="ARBA00011233"/>
    </source>
</evidence>
<name>A0A7U3ZPB6_RUNSL</name>
<gene>
    <name evidence="8" type="ordered locus">Runsl_4567</name>
</gene>
<reference evidence="9" key="1">
    <citation type="submission" date="2011-06" db="EMBL/GenBank/DDBJ databases">
        <title>The complete genome of chromosome of Runella slithyformis DSM 19594.</title>
        <authorList>
            <consortium name="US DOE Joint Genome Institute (JGI-PGF)"/>
            <person name="Lucas S."/>
            <person name="Han J."/>
            <person name="Lapidus A."/>
            <person name="Bruce D."/>
            <person name="Goodwin L."/>
            <person name="Pitluck S."/>
            <person name="Peters L."/>
            <person name="Kyrpides N."/>
            <person name="Mavromatis K."/>
            <person name="Ivanova N."/>
            <person name="Ovchinnikova G."/>
            <person name="Zhang X."/>
            <person name="Misra M."/>
            <person name="Detter J.C."/>
            <person name="Tapia R."/>
            <person name="Han C."/>
            <person name="Land M."/>
            <person name="Hauser L."/>
            <person name="Markowitz V."/>
            <person name="Cheng J.-F."/>
            <person name="Hugenholtz P."/>
            <person name="Woyke T."/>
            <person name="Wu D."/>
            <person name="Tindall B."/>
            <person name="Faehrich R."/>
            <person name="Brambilla E."/>
            <person name="Klenk H.-P."/>
            <person name="Eisen J.A."/>
        </authorList>
    </citation>
    <scope>NUCLEOTIDE SEQUENCE [LARGE SCALE GENOMIC DNA]</scope>
    <source>
        <strain evidence="9">ATCC 29530 / DSM 19594 / LMG 11500 / NCIMB 11436 / LSU 4</strain>
    </source>
</reference>
<keyword evidence="4 6" id="KW-0328">Glycosyltransferase</keyword>
<dbReference type="GO" id="GO:0004731">
    <property type="term" value="F:purine-nucleoside phosphorylase activity"/>
    <property type="evidence" value="ECO:0007669"/>
    <property type="project" value="UniProtKB-EC"/>
</dbReference>
<dbReference type="InterPro" id="IPR035994">
    <property type="entry name" value="Nucleoside_phosphorylase_sf"/>
</dbReference>
<evidence type="ECO:0000259" key="7">
    <source>
        <dbReference type="Pfam" id="PF01048"/>
    </source>
</evidence>
<evidence type="ECO:0000256" key="6">
    <source>
        <dbReference type="PIRNR" id="PIRNR000477"/>
    </source>
</evidence>
<dbReference type="RefSeq" id="WP_013930177.1">
    <property type="nucleotide sequence ID" value="NC_015703.1"/>
</dbReference>
<dbReference type="KEGG" id="rsi:Runsl_4567"/>
<dbReference type="CDD" id="cd09009">
    <property type="entry name" value="PNP-EcPNPII_like"/>
    <property type="match status" value="1"/>
</dbReference>
<dbReference type="NCBIfam" id="TIGR01697">
    <property type="entry name" value="PNPH-PUNA-XAPA"/>
    <property type="match status" value="1"/>
</dbReference>
<dbReference type="InterPro" id="IPR018099">
    <property type="entry name" value="Purine_phosphorylase-2_CS"/>
</dbReference>
<dbReference type="PROSITE" id="PS01240">
    <property type="entry name" value="PNP_MTAP_2"/>
    <property type="match status" value="1"/>
</dbReference>
<evidence type="ECO:0000313" key="8">
    <source>
        <dbReference type="EMBL" id="AEI50887.1"/>
    </source>
</evidence>
<comment type="similarity">
    <text evidence="2 6">Belongs to the PNP/MTAP phosphorylase family.</text>
</comment>
<dbReference type="UniPathway" id="UPA00606"/>
<protein>
    <recommendedName>
        <fullName evidence="6">Purine nucleoside phosphorylase</fullName>
        <ecNumber evidence="6">2.4.2.1</ecNumber>
    </recommendedName>
    <alternativeName>
        <fullName evidence="6">Inosine-guanosine phosphorylase</fullName>
    </alternativeName>
</protein>
<dbReference type="EC" id="2.4.2.1" evidence="6"/>
<keyword evidence="5 6" id="KW-0808">Transferase</keyword>
<sequence>MTLQQIQEAAEFIQQQTNGFVPQAGIILGTGLGALVQDISIEFTIDYAGIPHFPLSTVESHKGRLLFGTLSDKKVVCMQGRFHYYEGYTMQQVTFPVRVMKLLGIEQLIVSNAAGGLNEHYQVSDLMIISDHIGLFLPENALIGTNLSTLGDRFPDMSEPYDASLVSTALDIAKANGIRAHAGVYASVTGPQLETKAEYRMLRLLGADAVGMSTVPEVIVARHMDLPVVGISVITDMCIPEQLEKAEIQKILTAAFKAEPNMTLIIKKLLSNAENRSNK</sequence>
<evidence type="ECO:0000256" key="1">
    <source>
        <dbReference type="ARBA" id="ARBA00005058"/>
    </source>
</evidence>
<dbReference type="GO" id="GO:0005737">
    <property type="term" value="C:cytoplasm"/>
    <property type="evidence" value="ECO:0007669"/>
    <property type="project" value="TreeGrafter"/>
</dbReference>
<evidence type="ECO:0000256" key="4">
    <source>
        <dbReference type="ARBA" id="ARBA00022676"/>
    </source>
</evidence>
<dbReference type="Proteomes" id="UP000000493">
    <property type="component" value="Chromosome"/>
</dbReference>
<organism evidence="8 9">
    <name type="scientific">Runella slithyformis (strain ATCC 29530 / DSM 19594 / LMG 11500 / NCIMB 11436 / LSU 4)</name>
    <dbReference type="NCBI Taxonomy" id="761193"/>
    <lineage>
        <taxon>Bacteria</taxon>
        <taxon>Pseudomonadati</taxon>
        <taxon>Bacteroidota</taxon>
        <taxon>Cytophagia</taxon>
        <taxon>Cytophagales</taxon>
        <taxon>Spirosomataceae</taxon>
        <taxon>Runella</taxon>
    </lineage>
</organism>
<dbReference type="Gene3D" id="3.40.50.1580">
    <property type="entry name" value="Nucleoside phosphorylase domain"/>
    <property type="match status" value="1"/>
</dbReference>
<evidence type="ECO:0000256" key="2">
    <source>
        <dbReference type="ARBA" id="ARBA00006751"/>
    </source>
</evidence>
<dbReference type="InterPro" id="IPR000845">
    <property type="entry name" value="Nucleoside_phosphorylase_d"/>
</dbReference>
<comment type="function">
    <text evidence="6">The purine nucleoside phosphorylases catalyze the phosphorolytic breakdown of the N-glycosidic bond in the beta-(deoxy)ribonucleoside molecules, with the formation of the corresponding free purine bases and pentose-1-phosphate.</text>
</comment>
<dbReference type="PANTHER" id="PTHR11904">
    <property type="entry name" value="METHYLTHIOADENOSINE/PURINE NUCLEOSIDE PHOSPHORYLASE"/>
    <property type="match status" value="1"/>
</dbReference>
<dbReference type="InterPro" id="IPR011270">
    <property type="entry name" value="Pur_Nuc_Pase_Ino/Guo-sp"/>
</dbReference>
<proteinExistence type="inferred from homology"/>
<keyword evidence="9" id="KW-1185">Reference proteome</keyword>